<evidence type="ECO:0000313" key="1">
    <source>
        <dbReference type="EMBL" id="MCK6259568.1"/>
    </source>
</evidence>
<dbReference type="RefSeq" id="WP_248254931.1">
    <property type="nucleotide sequence ID" value="NZ_JAIWJX010000004.1"/>
</dbReference>
<protein>
    <submittedName>
        <fullName evidence="1">Uncharacterized protein</fullName>
    </submittedName>
</protein>
<dbReference type="EMBL" id="JAIWJX010000004">
    <property type="protein sequence ID" value="MCK6259568.1"/>
    <property type="molecule type" value="Genomic_DNA"/>
</dbReference>
<accession>A0A9X1XH22</accession>
<comment type="caution">
    <text evidence="1">The sequence shown here is derived from an EMBL/GenBank/DDBJ whole genome shotgun (WGS) entry which is preliminary data.</text>
</comment>
<dbReference type="AlphaFoldDB" id="A0A9X1XH22"/>
<gene>
    <name evidence="1" type="ORF">LCY76_23650</name>
</gene>
<organism evidence="1 2">
    <name type="scientific">Fictibacillus marinisediminis</name>
    <dbReference type="NCBI Taxonomy" id="2878389"/>
    <lineage>
        <taxon>Bacteria</taxon>
        <taxon>Bacillati</taxon>
        <taxon>Bacillota</taxon>
        <taxon>Bacilli</taxon>
        <taxon>Bacillales</taxon>
        <taxon>Fictibacillaceae</taxon>
        <taxon>Fictibacillus</taxon>
    </lineage>
</organism>
<keyword evidence="2" id="KW-1185">Reference proteome</keyword>
<proteinExistence type="predicted"/>
<reference evidence="1" key="1">
    <citation type="submission" date="2021-09" db="EMBL/GenBank/DDBJ databases">
        <title>Genome analysis of Fictibacillus sp. KIGAM418 isolated from marine sediment.</title>
        <authorList>
            <person name="Seo M.-J."/>
            <person name="Cho E.-S."/>
            <person name="Hwang C.Y."/>
        </authorList>
    </citation>
    <scope>NUCLEOTIDE SEQUENCE</scope>
    <source>
        <strain evidence="1">KIGAM418</strain>
    </source>
</reference>
<evidence type="ECO:0000313" key="2">
    <source>
        <dbReference type="Proteomes" id="UP001139011"/>
    </source>
</evidence>
<sequence length="262" mass="31200">MMEKLAGYRNQKSVVDTVFKRYLFVFIFIKKDGVRMGNLDKSFEQLKKEIRKDGTAIKKFKFEYISGESPFISFKGIQHMQMSNTYFETLEEHMEYAYYQWLQKFTDRFEAFTISADVNDEGEIEHEDLEVEIGINIPSKMQKNWVSFLDRPLRKLMVLSQNITGLQFVYRNYRMIQVIFKIKVGSTKLRKWGTDQKFNQTVYSHWVASLSDFMENNDLKNSLDTHNKYFSVSFYCPVLQGKLAQELMEMEVRHRFSEAWGN</sequence>
<dbReference type="Proteomes" id="UP001139011">
    <property type="component" value="Unassembled WGS sequence"/>
</dbReference>
<name>A0A9X1XH22_9BACL</name>